<dbReference type="EMBL" id="BX284602">
    <property type="protein sequence ID" value="CAE48820.1"/>
    <property type="molecule type" value="Genomic_DNA"/>
</dbReference>
<protein>
    <submittedName>
        <fullName evidence="2">Ovule protein</fullName>
    </submittedName>
</protein>
<name>Q6LAA9_CAEEL</name>
<dbReference type="AlphaFoldDB" id="Q6LAA9"/>
<feature type="region of interest" description="Disordered" evidence="1">
    <location>
        <begin position="180"/>
        <end position="200"/>
    </location>
</feature>
<evidence type="ECO:0000313" key="2">
    <source>
        <dbReference type="EMBL" id="CAE48820.1"/>
    </source>
</evidence>
<evidence type="ECO:0000313" key="3">
    <source>
        <dbReference type="Proteomes" id="UP000001940"/>
    </source>
</evidence>
<proteinExistence type="predicted"/>
<dbReference type="CTD" id="174574"/>
<dbReference type="HOGENOM" id="CLU_087088_0_0_1"/>
<dbReference type="AGR" id="WB:WBGene00014168"/>
<dbReference type="RefSeq" id="NP_001022538.1">
    <property type="nucleotide sequence ID" value="NM_001027367.1"/>
</dbReference>
<gene>
    <name evidence="2" type="ORF">CELE_ZK945.6</name>
    <name evidence="2 4" type="ORF">ZK945.6</name>
</gene>
<organism evidence="2 3">
    <name type="scientific">Caenorhabditis elegans</name>
    <dbReference type="NCBI Taxonomy" id="6239"/>
    <lineage>
        <taxon>Eukaryota</taxon>
        <taxon>Metazoa</taxon>
        <taxon>Ecdysozoa</taxon>
        <taxon>Nematoda</taxon>
        <taxon>Chromadorea</taxon>
        <taxon>Rhabditida</taxon>
        <taxon>Rhabditina</taxon>
        <taxon>Rhabditomorpha</taxon>
        <taxon>Rhabditoidea</taxon>
        <taxon>Rhabditidae</taxon>
        <taxon>Peloderinae</taxon>
        <taxon>Caenorhabditis</taxon>
    </lineage>
</organism>
<dbReference type="Bgee" id="WBGene00014168">
    <property type="expression patterns" value="Expressed in adult organism and 1 other cell type or tissue"/>
</dbReference>
<keyword evidence="3" id="KW-1185">Reference proteome</keyword>
<dbReference type="GeneID" id="174574"/>
<dbReference type="UCSC" id="ZK945.6b">
    <property type="organism name" value="c. elegans"/>
</dbReference>
<evidence type="ECO:0000256" key="1">
    <source>
        <dbReference type="SAM" id="MobiDB-lite"/>
    </source>
</evidence>
<dbReference type="IntAct" id="Q6LAA9">
    <property type="interactions" value="1"/>
</dbReference>
<feature type="compositionally biased region" description="Polar residues" evidence="1">
    <location>
        <begin position="180"/>
        <end position="191"/>
    </location>
</feature>
<accession>Q6LAA9</accession>
<dbReference type="WormBase" id="ZK945.6b">
    <property type="protein sequence ID" value="CE35923"/>
    <property type="gene ID" value="WBGene00014168"/>
</dbReference>
<sequence>MECSQEDVVNDFIALEKIGSEVDINLDGVIKSKECSNTNEADIISNLITAIEESLSCTSVCTAVSLETVAQKLDAYADPSLNTQMSFSTASDLSSMEQDYVKDDPFDLNHQPSPLQVWRDQGKITGFQMMCDDQKVTVVDSLECLAQSEQHLEPVYFDPRVNLAIPCPPDDFEILEDYGSTSNASVNSDDASTAELGPTSEEFEEWVRKIEQNY</sequence>
<dbReference type="OrthoDB" id="5799195at2759"/>
<evidence type="ECO:0000313" key="4">
    <source>
        <dbReference type="WormBase" id="ZK945.6b"/>
    </source>
</evidence>
<dbReference type="Proteomes" id="UP000001940">
    <property type="component" value="Chromosome II"/>
</dbReference>
<dbReference type="ExpressionAtlas" id="Q6LAA9">
    <property type="expression patterns" value="baseline and differential"/>
</dbReference>
<reference evidence="2 3" key="1">
    <citation type="journal article" date="1998" name="Science">
        <title>Genome sequence of the nematode C. elegans: a platform for investigating biology.</title>
        <authorList>
            <consortium name="The C. elegans sequencing consortium"/>
            <person name="Sulson J.E."/>
            <person name="Waterston R."/>
        </authorList>
    </citation>
    <scope>NUCLEOTIDE SEQUENCE [LARGE SCALE GENOMIC DNA]</scope>
    <source>
        <strain evidence="2 3">Bristol N2</strain>
    </source>
</reference>